<dbReference type="SUPFAM" id="SSF51905">
    <property type="entry name" value="FAD/NAD(P)-binding domain"/>
    <property type="match status" value="1"/>
</dbReference>
<reference evidence="6 7" key="1">
    <citation type="submission" date="2014-07" db="EMBL/GenBank/DDBJ databases">
        <title>Genome Sequence of Rhodococcus opacus Strain R7, a Biodegrader of Mono- and Polycyclic Aromatic Hydrocarbons.</title>
        <authorList>
            <person name="Di Gennaro P."/>
            <person name="Zampolli J."/>
            <person name="Presti I."/>
            <person name="Cappelletti M."/>
            <person name="D'Ursi P."/>
            <person name="Orro A."/>
            <person name="Mezzelani A."/>
            <person name="Milanesi L."/>
        </authorList>
    </citation>
    <scope>NUCLEOTIDE SEQUENCE [LARGE SCALE GENOMIC DNA]</scope>
    <source>
        <strain evidence="6 7">R7</strain>
    </source>
</reference>
<name>A0A076EPN1_RHOOP</name>
<keyword evidence="3" id="KW-0560">Oxidoreductase</keyword>
<dbReference type="Gene3D" id="3.50.50.60">
    <property type="entry name" value="FAD/NAD(P)-binding domain"/>
    <property type="match status" value="2"/>
</dbReference>
<evidence type="ECO:0000259" key="5">
    <source>
        <dbReference type="Pfam" id="PF01593"/>
    </source>
</evidence>
<dbReference type="EMBL" id="CP008947">
    <property type="protein sequence ID" value="AII08010.1"/>
    <property type="molecule type" value="Genomic_DNA"/>
</dbReference>
<feature type="binding site" evidence="4">
    <location>
        <position position="317"/>
    </location>
    <ligand>
        <name>substrate</name>
    </ligand>
</feature>
<dbReference type="RefSeq" id="WP_128640877.1">
    <property type="nucleotide sequence ID" value="NZ_CP008947.1"/>
</dbReference>
<dbReference type="PANTHER" id="PTHR43563:SF14">
    <property type="entry name" value="AMINE OXIDASE"/>
    <property type="match status" value="1"/>
</dbReference>
<protein>
    <submittedName>
        <fullName evidence="6">6-hydroxy-L-nicotine oxidase</fullName>
    </submittedName>
</protein>
<dbReference type="InterPro" id="IPR050703">
    <property type="entry name" value="Flavin_MAO"/>
</dbReference>
<evidence type="ECO:0000256" key="4">
    <source>
        <dbReference type="PIRSR" id="PIRSR601613-1"/>
    </source>
</evidence>
<evidence type="ECO:0000256" key="1">
    <source>
        <dbReference type="ARBA" id="ARBA00001974"/>
    </source>
</evidence>
<dbReference type="InterPro" id="IPR036188">
    <property type="entry name" value="FAD/NAD-bd_sf"/>
</dbReference>
<dbReference type="AlphaFoldDB" id="A0A076EPN1"/>
<gene>
    <name evidence="6" type="ORF">EP51_26630</name>
</gene>
<sequence>MTRDVIVVGAGLSGLRAARDLRAAGRSVLVIEGGSRLGGRLYRRPSVVDPSVDVEVGGAYFAPHHHKRMTEEIARHGLSTRPAALSDRRRRLSVPEHEKTATRAALYTVLRDAHRITVGVGLEYQGLDDLDIPAQDYLDALKLMPTTKRWVKAWCSTIVGSELSTVSALGILMPIAAHQHRVSGAALSRSAEIATGTSSLVRALAGDVDEIRFNGVITALHQRHDDVEVCVGDGEVMTARHVVLATPLNSWRGIDFDPVLPARRAQVVMDSRGCRCVQLHIHARNVPAGLFRFGDGAIPVLFDTGADSGGGRILTGYTDGTAVDPKDPEHVHAAVRSYLPDAEIMGVDYHDWSADPLYRGAGIHARVGRPTIMHERLGADHGRIHFAGSDVALNYPGYMEGALEAAERAVEAVLASDR</sequence>
<dbReference type="InterPro" id="IPR001613">
    <property type="entry name" value="Flavin_amine_oxidase"/>
</dbReference>
<proteinExistence type="inferred from homology"/>
<feature type="binding site" evidence="4">
    <location>
        <position position="13"/>
    </location>
    <ligand>
        <name>FAD</name>
        <dbReference type="ChEBI" id="CHEBI:57692"/>
    </ligand>
</feature>
<evidence type="ECO:0000313" key="7">
    <source>
        <dbReference type="Proteomes" id="UP000028488"/>
    </source>
</evidence>
<comment type="cofactor">
    <cofactor evidence="1">
        <name>FAD</name>
        <dbReference type="ChEBI" id="CHEBI:57692"/>
    </cofactor>
</comment>
<evidence type="ECO:0000256" key="2">
    <source>
        <dbReference type="ARBA" id="ARBA00005995"/>
    </source>
</evidence>
<comment type="similarity">
    <text evidence="2">Belongs to the flavin monoamine oxidase family.</text>
</comment>
<organism evidence="6 7">
    <name type="scientific">Rhodococcus opacus</name>
    <name type="common">Nocardia opaca</name>
    <dbReference type="NCBI Taxonomy" id="37919"/>
    <lineage>
        <taxon>Bacteria</taxon>
        <taxon>Bacillati</taxon>
        <taxon>Actinomycetota</taxon>
        <taxon>Actinomycetes</taxon>
        <taxon>Mycobacteriales</taxon>
        <taxon>Nocardiaceae</taxon>
        <taxon>Rhodococcus</taxon>
    </lineage>
</organism>
<accession>A0A076EPN1</accession>
<dbReference type="eggNOG" id="COG1231">
    <property type="taxonomic scope" value="Bacteria"/>
</dbReference>
<dbReference type="PRINTS" id="PR00757">
    <property type="entry name" value="AMINEOXDASEF"/>
</dbReference>
<dbReference type="GO" id="GO:0016491">
    <property type="term" value="F:oxidoreductase activity"/>
    <property type="evidence" value="ECO:0007669"/>
    <property type="project" value="UniProtKB-KW"/>
</dbReference>
<dbReference type="Gene3D" id="3.90.660.10">
    <property type="match status" value="2"/>
</dbReference>
<dbReference type="InterPro" id="IPR002937">
    <property type="entry name" value="Amino_oxidase"/>
</dbReference>
<evidence type="ECO:0000256" key="3">
    <source>
        <dbReference type="ARBA" id="ARBA00023002"/>
    </source>
</evidence>
<dbReference type="Proteomes" id="UP000028488">
    <property type="component" value="Chromosome"/>
</dbReference>
<dbReference type="PANTHER" id="PTHR43563">
    <property type="entry name" value="AMINE OXIDASE"/>
    <property type="match status" value="1"/>
</dbReference>
<feature type="domain" description="Amine oxidase" evidence="5">
    <location>
        <begin position="12"/>
        <end position="414"/>
    </location>
</feature>
<evidence type="ECO:0000313" key="6">
    <source>
        <dbReference type="EMBL" id="AII08010.1"/>
    </source>
</evidence>
<dbReference type="Pfam" id="PF01593">
    <property type="entry name" value="Amino_oxidase"/>
    <property type="match status" value="1"/>
</dbReference>